<feature type="non-terminal residue" evidence="1">
    <location>
        <position position="1"/>
    </location>
</feature>
<gene>
    <name evidence="1" type="ORF">DP202_26285</name>
</gene>
<proteinExistence type="predicted"/>
<dbReference type="GO" id="GO:0004519">
    <property type="term" value="F:endonuclease activity"/>
    <property type="evidence" value="ECO:0007669"/>
    <property type="project" value="UniProtKB-KW"/>
</dbReference>
<dbReference type="Proteomes" id="UP000251576">
    <property type="component" value="Unassembled WGS sequence"/>
</dbReference>
<comment type="caution">
    <text evidence="1">The sequence shown here is derived from an EMBL/GenBank/DDBJ whole genome shotgun (WGS) entry which is preliminary data.</text>
</comment>
<dbReference type="EMBL" id="QMDH01000094">
    <property type="protein sequence ID" value="RAZ61449.1"/>
    <property type="molecule type" value="Genomic_DNA"/>
</dbReference>
<evidence type="ECO:0000313" key="2">
    <source>
        <dbReference type="Proteomes" id="UP000251576"/>
    </source>
</evidence>
<keyword evidence="1" id="KW-0378">Hydrolase</keyword>
<keyword evidence="1" id="KW-0255">Endonuclease</keyword>
<sequence>DIIFSRSTYHDGMLERIEMVEILSDIVAMTR</sequence>
<protein>
    <submittedName>
        <fullName evidence="1">ATP-dependent endonuclease</fullName>
    </submittedName>
</protein>
<name>A0A330G104_ENTCL</name>
<accession>A0A330G104</accession>
<organism evidence="1 2">
    <name type="scientific">Enterobacter cloacae</name>
    <dbReference type="NCBI Taxonomy" id="550"/>
    <lineage>
        <taxon>Bacteria</taxon>
        <taxon>Pseudomonadati</taxon>
        <taxon>Pseudomonadota</taxon>
        <taxon>Gammaproteobacteria</taxon>
        <taxon>Enterobacterales</taxon>
        <taxon>Enterobacteriaceae</taxon>
        <taxon>Enterobacter</taxon>
        <taxon>Enterobacter cloacae complex</taxon>
    </lineage>
</organism>
<evidence type="ECO:0000313" key="1">
    <source>
        <dbReference type="EMBL" id="RAZ61449.1"/>
    </source>
</evidence>
<reference evidence="1 2" key="1">
    <citation type="submission" date="2018-06" db="EMBL/GenBank/DDBJ databases">
        <title>ACT-28, a chromosomally-encoded AmpC with carbapenemase activity from Enterobacter kobei.</title>
        <authorList>
            <person name="Jousset A.B."/>
            <person name="Oueslati S."/>
            <person name="Bernabeu S."/>
            <person name="Takissian J."/>
            <person name="Creton E."/>
            <person name="Vogel A."/>
            <person name="Cotellon G."/>
            <person name="Bonnin R.A."/>
            <person name="Dortet L."/>
            <person name="Naas T."/>
        </authorList>
    </citation>
    <scope>NUCLEOTIDE SEQUENCE [LARGE SCALE GENOMIC DNA]</scope>
    <source>
        <strain evidence="1 2">99B3</strain>
    </source>
</reference>
<dbReference type="AlphaFoldDB" id="A0A330G104"/>
<keyword evidence="1" id="KW-0540">Nuclease</keyword>